<evidence type="ECO:0000313" key="2">
    <source>
        <dbReference type="EMBL" id="DBA04069.1"/>
    </source>
</evidence>
<sequence>MAMPLPLEGDGLIENLFYFLWCKDDFGSGPSIFIPHTVLYKSTQPSAWYFTSRKSGKIKRKAKINLNNAQIEHALTKRKSATDVVAYHLYLNDHNNAIIEYFDIAALQEFLYRREKTHNGLLQQFVLPKGTSHATIRAIWSPKICLLERRINHKNLYDKRFSVYERAVTFDGADLHSRPEPVRGAMLPGEIQRLCEQVVDHVTQVSYHKYRISRMVLHLKVDADDKIWLLWCSSLRLLNLHALSNASTPIVPRPLDMVSDATVPTHINFRHHHHLDDAQKDEKRRGFVLCTSCGKLTDQTKMLSTNYKAVLEHFARFLSFLRVHVNEMEQTAIEWPPDERLVQAAGGVGFGILPHIERPAGGGGKANRTTTLTPKELVVPPVIQYLHPNLSAQDLERHRTDPIFLHKPVPVCESCCLVYADFTTSALEVNTLRISASVPLIMRPQREVSELRKRLDPLESIELTARGVPGSSPKSTAKKKPPASAWKPIPSSTTTDRQQIKRKVLPTALSNLPTAPQLPLRIDKLDEIAAHSPALSLFLQTEDVGPEKDMRKREESFFRDLYHDKDLEKHHPLHHMLESATRLSHAKKDLHSIKTHMGKTQQHTQSMSALPDVQVKKAFKSPYRVVQRLPDERGEPTKAATTIKHRSKGRQATKNKTGATAHASDAVAEGDEHDEDEGDDGGNKRAMRFISTRENRASKDYQDFLFAALSDAQAQVS</sequence>
<feature type="compositionally biased region" description="Basic residues" evidence="1">
    <location>
        <begin position="643"/>
        <end position="653"/>
    </location>
</feature>
<reference evidence="2" key="2">
    <citation type="journal article" date="2023" name="Microbiol Resour">
        <title>Decontamination and Annotation of the Draft Genome Sequence of the Oomycete Lagenidium giganteum ARSEF 373.</title>
        <authorList>
            <person name="Morgan W.R."/>
            <person name="Tartar A."/>
        </authorList>
    </citation>
    <scope>NUCLEOTIDE SEQUENCE</scope>
    <source>
        <strain evidence="2">ARSEF 373</strain>
    </source>
</reference>
<feature type="compositionally biased region" description="Low complexity" evidence="1">
    <location>
        <begin position="482"/>
        <end position="492"/>
    </location>
</feature>
<keyword evidence="3" id="KW-1185">Reference proteome</keyword>
<accession>A0AAV2ZFY5</accession>
<protein>
    <submittedName>
        <fullName evidence="2">Uncharacterized protein</fullName>
    </submittedName>
</protein>
<dbReference type="EMBL" id="DAKRPA010000012">
    <property type="protein sequence ID" value="DBA04069.1"/>
    <property type="molecule type" value="Genomic_DNA"/>
</dbReference>
<gene>
    <name evidence="2" type="ORF">N0F65_009416</name>
</gene>
<dbReference type="AlphaFoldDB" id="A0AAV2ZFY5"/>
<feature type="region of interest" description="Disordered" evidence="1">
    <location>
        <begin position="627"/>
        <end position="689"/>
    </location>
</feature>
<evidence type="ECO:0000256" key="1">
    <source>
        <dbReference type="SAM" id="MobiDB-lite"/>
    </source>
</evidence>
<reference evidence="2" key="1">
    <citation type="submission" date="2022-11" db="EMBL/GenBank/DDBJ databases">
        <authorList>
            <person name="Morgan W.R."/>
            <person name="Tartar A."/>
        </authorList>
    </citation>
    <scope>NUCLEOTIDE SEQUENCE</scope>
    <source>
        <strain evidence="2">ARSEF 373</strain>
    </source>
</reference>
<comment type="caution">
    <text evidence="2">The sequence shown here is derived from an EMBL/GenBank/DDBJ whole genome shotgun (WGS) entry which is preliminary data.</text>
</comment>
<dbReference type="Proteomes" id="UP001146120">
    <property type="component" value="Unassembled WGS sequence"/>
</dbReference>
<feature type="compositionally biased region" description="Acidic residues" evidence="1">
    <location>
        <begin position="668"/>
        <end position="680"/>
    </location>
</feature>
<name>A0AAV2ZFY5_9STRA</name>
<organism evidence="2 3">
    <name type="scientific">Lagenidium giganteum</name>
    <dbReference type="NCBI Taxonomy" id="4803"/>
    <lineage>
        <taxon>Eukaryota</taxon>
        <taxon>Sar</taxon>
        <taxon>Stramenopiles</taxon>
        <taxon>Oomycota</taxon>
        <taxon>Peronosporomycetes</taxon>
        <taxon>Pythiales</taxon>
        <taxon>Pythiaceae</taxon>
    </lineage>
</organism>
<feature type="region of interest" description="Disordered" evidence="1">
    <location>
        <begin position="463"/>
        <end position="499"/>
    </location>
</feature>
<proteinExistence type="predicted"/>
<evidence type="ECO:0000313" key="3">
    <source>
        <dbReference type="Proteomes" id="UP001146120"/>
    </source>
</evidence>